<dbReference type="AlphaFoldDB" id="A0A1H1NDA0"/>
<feature type="compositionally biased region" description="Basic and acidic residues" evidence="1">
    <location>
        <begin position="179"/>
        <end position="203"/>
    </location>
</feature>
<reference evidence="2 3" key="1">
    <citation type="submission" date="2016-10" db="EMBL/GenBank/DDBJ databases">
        <authorList>
            <person name="de Groot N.N."/>
        </authorList>
    </citation>
    <scope>NUCLEOTIDE SEQUENCE [LARGE SCALE GENOMIC DNA]</scope>
    <source>
        <strain evidence="2 3">DSM 22024</strain>
    </source>
</reference>
<gene>
    <name evidence="2" type="ORF">SAMN04489717_1194</name>
</gene>
<evidence type="ECO:0000313" key="2">
    <source>
        <dbReference type="EMBL" id="SDR96912.1"/>
    </source>
</evidence>
<feature type="compositionally biased region" description="Acidic residues" evidence="1">
    <location>
        <begin position="29"/>
        <end position="54"/>
    </location>
</feature>
<name>A0A1H1NDA0_9ACTN</name>
<keyword evidence="3" id="KW-1185">Reference proteome</keyword>
<feature type="compositionally biased region" description="Low complexity" evidence="1">
    <location>
        <begin position="137"/>
        <end position="152"/>
    </location>
</feature>
<dbReference type="RefSeq" id="WP_092651310.1">
    <property type="nucleotide sequence ID" value="NZ_LT629732.1"/>
</dbReference>
<feature type="region of interest" description="Disordered" evidence="1">
    <location>
        <begin position="1"/>
        <end position="309"/>
    </location>
</feature>
<feature type="compositionally biased region" description="Basic and acidic residues" evidence="1">
    <location>
        <begin position="110"/>
        <end position="132"/>
    </location>
</feature>
<dbReference type="Pfam" id="PF12642">
    <property type="entry name" value="TpcC"/>
    <property type="match status" value="1"/>
</dbReference>
<dbReference type="STRING" id="117157.SAMN04489717_1194"/>
<feature type="compositionally biased region" description="Basic and acidic residues" evidence="1">
    <location>
        <begin position="235"/>
        <end position="245"/>
    </location>
</feature>
<protein>
    <submittedName>
        <fullName evidence="2">Conjugative transposon protein TcpC</fullName>
    </submittedName>
</protein>
<evidence type="ECO:0000256" key="1">
    <source>
        <dbReference type="SAM" id="MobiDB-lite"/>
    </source>
</evidence>
<feature type="compositionally biased region" description="Low complexity" evidence="1">
    <location>
        <begin position="84"/>
        <end position="109"/>
    </location>
</feature>
<dbReference type="Proteomes" id="UP000198983">
    <property type="component" value="Chromosome I"/>
</dbReference>
<organism evidence="2 3">
    <name type="scientific">Actinopolymorpha singaporensis</name>
    <dbReference type="NCBI Taxonomy" id="117157"/>
    <lineage>
        <taxon>Bacteria</taxon>
        <taxon>Bacillati</taxon>
        <taxon>Actinomycetota</taxon>
        <taxon>Actinomycetes</taxon>
        <taxon>Propionibacteriales</taxon>
        <taxon>Actinopolymorphaceae</taxon>
        <taxon>Actinopolymorpha</taxon>
    </lineage>
</organism>
<dbReference type="OrthoDB" id="3823932at2"/>
<dbReference type="InterPro" id="IPR024735">
    <property type="entry name" value="TcpC"/>
</dbReference>
<feature type="compositionally biased region" description="Low complexity" evidence="1">
    <location>
        <begin position="252"/>
        <end position="263"/>
    </location>
</feature>
<accession>A0A1H1NDA0</accession>
<evidence type="ECO:0000313" key="3">
    <source>
        <dbReference type="Proteomes" id="UP000198983"/>
    </source>
</evidence>
<proteinExistence type="predicted"/>
<sequence length="639" mass="67131">MTEPNEPTTPLARMRFSWQRGADVSDAPEAADDDTSVDDTSVDDTSVDDASSDDDVAHGAAAEPDALERAAGGDPDDLRASGTPESAPASAPRPEHAPAAGPGQPGQPAQDRRSGEESRSGQEPRPAREVRPTSELPATADSPPAASSAAPAAPSPTPAAPANGHAATGESGPAVSSRRASEEARNRLDESRSGPRPESRPEPDVDDPAWAATDLGELDDAAAEPESRRQRKRRERQERKSRATRAEQVGDEPVAVGEAVPAASRTPTARPNVARTSGRPGARPVAPPPAATATKRSRRDRGDFDVPAPGRRFSGGRAAHTGLRVALVLTACLLALGVVAYSAFALGVSTGRDNSPRLSGADLARYRLTAFPTAEAGQFAADYARLCFTHDPTPGANDAREQRLARYVSGGTDPRCGWNGEGSQSVVDAAWTGESEPIDVPGLQGNARMMTVRVLTDSGSSRIVTVPVYVADLAHANGMRIVGDIGEMPQPNLAAPPAVKPPSATDSRLSEALTQGQFFEQFFTAWGASDRPALQRLVTPDATARTTAGLNRILAGPTIQEARVFLPKGADPSTPYDWKTGQTTQAWVWVVWQTPGEGSKATETRGYRLQLVKTTQASSPTQEWAVRDIQGGIPDVKGG</sequence>
<dbReference type="EMBL" id="LT629732">
    <property type="protein sequence ID" value="SDR96912.1"/>
    <property type="molecule type" value="Genomic_DNA"/>
</dbReference>